<accession>A0A9P6DTQ7</accession>
<comment type="caution">
    <text evidence="1">The sequence shown here is derived from an EMBL/GenBank/DDBJ whole genome shotgun (WGS) entry which is preliminary data.</text>
</comment>
<gene>
    <name evidence="1" type="ORF">BS47DRAFT_39582</name>
</gene>
<reference evidence="1" key="1">
    <citation type="journal article" date="2020" name="Nat. Commun.">
        <title>Large-scale genome sequencing of mycorrhizal fungi provides insights into the early evolution of symbiotic traits.</title>
        <authorList>
            <person name="Miyauchi S."/>
            <person name="Kiss E."/>
            <person name="Kuo A."/>
            <person name="Drula E."/>
            <person name="Kohler A."/>
            <person name="Sanchez-Garcia M."/>
            <person name="Morin E."/>
            <person name="Andreopoulos B."/>
            <person name="Barry K.W."/>
            <person name="Bonito G."/>
            <person name="Buee M."/>
            <person name="Carver A."/>
            <person name="Chen C."/>
            <person name="Cichocki N."/>
            <person name="Clum A."/>
            <person name="Culley D."/>
            <person name="Crous P.W."/>
            <person name="Fauchery L."/>
            <person name="Girlanda M."/>
            <person name="Hayes R.D."/>
            <person name="Keri Z."/>
            <person name="LaButti K."/>
            <person name="Lipzen A."/>
            <person name="Lombard V."/>
            <person name="Magnuson J."/>
            <person name="Maillard F."/>
            <person name="Murat C."/>
            <person name="Nolan M."/>
            <person name="Ohm R.A."/>
            <person name="Pangilinan J."/>
            <person name="Pereira M.F."/>
            <person name="Perotto S."/>
            <person name="Peter M."/>
            <person name="Pfister S."/>
            <person name="Riley R."/>
            <person name="Sitrit Y."/>
            <person name="Stielow J.B."/>
            <person name="Szollosi G."/>
            <person name="Zifcakova L."/>
            <person name="Stursova M."/>
            <person name="Spatafora J.W."/>
            <person name="Tedersoo L."/>
            <person name="Vaario L.M."/>
            <person name="Yamada A."/>
            <person name="Yan M."/>
            <person name="Wang P."/>
            <person name="Xu J."/>
            <person name="Bruns T."/>
            <person name="Baldrian P."/>
            <person name="Vilgalys R."/>
            <person name="Dunand C."/>
            <person name="Henrissat B."/>
            <person name="Grigoriev I.V."/>
            <person name="Hibbett D."/>
            <person name="Nagy L.G."/>
            <person name="Martin F.M."/>
        </authorList>
    </citation>
    <scope>NUCLEOTIDE SEQUENCE</scope>
    <source>
        <strain evidence="1">UP504</strain>
    </source>
</reference>
<keyword evidence="2" id="KW-1185">Reference proteome</keyword>
<evidence type="ECO:0000313" key="1">
    <source>
        <dbReference type="EMBL" id="KAF9510833.1"/>
    </source>
</evidence>
<proteinExistence type="predicted"/>
<dbReference type="Proteomes" id="UP000886523">
    <property type="component" value="Unassembled WGS sequence"/>
</dbReference>
<name>A0A9P6DTQ7_9AGAM</name>
<evidence type="ECO:0000313" key="2">
    <source>
        <dbReference type="Proteomes" id="UP000886523"/>
    </source>
</evidence>
<sequence length="141" mass="15298">MFRNPLALEALDLRLSSLRKGRTDLFLLVDVSRPTGLPGMTSSSILTLNQIGYSNWSIEALKHFCATIFWAIASVARIATASNAQKIPLSYDRRLVHSASELIVDITGPAGLVGRILDGGASARFILRARDGGNDLRLAFD</sequence>
<organism evidence="1 2">
    <name type="scientific">Hydnum rufescens UP504</name>
    <dbReference type="NCBI Taxonomy" id="1448309"/>
    <lineage>
        <taxon>Eukaryota</taxon>
        <taxon>Fungi</taxon>
        <taxon>Dikarya</taxon>
        <taxon>Basidiomycota</taxon>
        <taxon>Agaricomycotina</taxon>
        <taxon>Agaricomycetes</taxon>
        <taxon>Cantharellales</taxon>
        <taxon>Hydnaceae</taxon>
        <taxon>Hydnum</taxon>
    </lineage>
</organism>
<protein>
    <submittedName>
        <fullName evidence="1">Uncharacterized protein</fullName>
    </submittedName>
</protein>
<dbReference type="EMBL" id="MU129009">
    <property type="protein sequence ID" value="KAF9510833.1"/>
    <property type="molecule type" value="Genomic_DNA"/>
</dbReference>
<dbReference type="AlphaFoldDB" id="A0A9P6DTQ7"/>